<name>A0AAQ3KND0_9LILI</name>
<dbReference type="GO" id="GO:0050687">
    <property type="term" value="P:negative regulation of defense response to virus"/>
    <property type="evidence" value="ECO:0007669"/>
    <property type="project" value="UniProtKB-ARBA"/>
</dbReference>
<keyword evidence="8" id="KW-0479">Metal-binding</keyword>
<reference evidence="20 21" key="1">
    <citation type="submission" date="2023-10" db="EMBL/GenBank/DDBJ databases">
        <title>Chromosome-scale genome assembly provides insights into flower coloration mechanisms of Canna indica.</title>
        <authorList>
            <person name="Li C."/>
        </authorList>
    </citation>
    <scope>NUCLEOTIDE SEQUENCE [LARGE SCALE GENOMIC DNA]</scope>
    <source>
        <tissue evidence="20">Flower</tissue>
    </source>
</reference>
<dbReference type="InterPro" id="IPR033138">
    <property type="entry name" value="Cu_oxidase_CS"/>
</dbReference>
<gene>
    <name evidence="20" type="ORF">Cni_G17824</name>
</gene>
<dbReference type="Gene3D" id="2.60.40.420">
    <property type="entry name" value="Cupredoxins - blue copper proteins"/>
    <property type="match status" value="3"/>
</dbReference>
<dbReference type="InterPro" id="IPR002355">
    <property type="entry name" value="Cu_oxidase_Cu_BS"/>
</dbReference>
<dbReference type="Pfam" id="PF00394">
    <property type="entry name" value="Cu-oxidase"/>
    <property type="match status" value="1"/>
</dbReference>
<comment type="cofactor">
    <cofactor evidence="1">
        <name>Cu cation</name>
        <dbReference type="ChEBI" id="CHEBI:23378"/>
    </cofactor>
</comment>
<evidence type="ECO:0000256" key="6">
    <source>
        <dbReference type="ARBA" id="ARBA00022095"/>
    </source>
</evidence>
<dbReference type="Pfam" id="PF07732">
    <property type="entry name" value="Cu-oxidase_3"/>
    <property type="match status" value="1"/>
</dbReference>
<evidence type="ECO:0000259" key="17">
    <source>
        <dbReference type="Pfam" id="PF00394"/>
    </source>
</evidence>
<comment type="subunit">
    <text evidence="4">Dimer.</text>
</comment>
<evidence type="ECO:0000313" key="21">
    <source>
        <dbReference type="Proteomes" id="UP001327560"/>
    </source>
</evidence>
<evidence type="ECO:0000256" key="1">
    <source>
        <dbReference type="ARBA" id="ARBA00001935"/>
    </source>
</evidence>
<evidence type="ECO:0000256" key="9">
    <source>
        <dbReference type="ARBA" id="ARBA00022737"/>
    </source>
</evidence>
<evidence type="ECO:0000259" key="19">
    <source>
        <dbReference type="Pfam" id="PF07732"/>
    </source>
</evidence>
<dbReference type="InterPro" id="IPR017760">
    <property type="entry name" value="L-ascorbate_oxidase_pln"/>
</dbReference>
<keyword evidence="21" id="KW-1185">Reference proteome</keyword>
<dbReference type="CDD" id="cd13893">
    <property type="entry name" value="CuRO_3_AAO"/>
    <property type="match status" value="1"/>
</dbReference>
<feature type="domain" description="Plastocyanin-like" evidence="19">
    <location>
        <begin position="32"/>
        <end position="144"/>
    </location>
</feature>
<proteinExistence type="inferred from homology"/>
<dbReference type="EMBL" id="CP136894">
    <property type="protein sequence ID" value="WOL09071.1"/>
    <property type="molecule type" value="Genomic_DNA"/>
</dbReference>
<evidence type="ECO:0000313" key="20">
    <source>
        <dbReference type="EMBL" id="WOL09071.1"/>
    </source>
</evidence>
<evidence type="ECO:0000256" key="11">
    <source>
        <dbReference type="ARBA" id="ARBA00023008"/>
    </source>
</evidence>
<evidence type="ECO:0000256" key="3">
    <source>
        <dbReference type="ARBA" id="ARBA00010609"/>
    </source>
</evidence>
<dbReference type="InterPro" id="IPR045087">
    <property type="entry name" value="Cu-oxidase_fam"/>
</dbReference>
<dbReference type="SUPFAM" id="SSF49503">
    <property type="entry name" value="Cupredoxins"/>
    <property type="match status" value="3"/>
</dbReference>
<evidence type="ECO:0000259" key="18">
    <source>
        <dbReference type="Pfam" id="PF07731"/>
    </source>
</evidence>
<dbReference type="GO" id="GO:0042542">
    <property type="term" value="P:response to hydrogen peroxide"/>
    <property type="evidence" value="ECO:0007669"/>
    <property type="project" value="UniProtKB-ARBA"/>
</dbReference>
<dbReference type="InterPro" id="IPR011706">
    <property type="entry name" value="Cu-oxidase_C"/>
</dbReference>
<keyword evidence="13" id="KW-0325">Glycoprotein</keyword>
<dbReference type="FunFam" id="2.60.40.420:FF:000059">
    <property type="entry name" value="L-ascorbate oxidase"/>
    <property type="match status" value="1"/>
</dbReference>
<dbReference type="Proteomes" id="UP001327560">
    <property type="component" value="Chromosome 5"/>
</dbReference>
<feature type="signal peptide" evidence="16">
    <location>
        <begin position="1"/>
        <end position="22"/>
    </location>
</feature>
<dbReference type="PANTHER" id="PTHR11709">
    <property type="entry name" value="MULTI-COPPER OXIDASE"/>
    <property type="match status" value="1"/>
</dbReference>
<evidence type="ECO:0000256" key="7">
    <source>
        <dbReference type="ARBA" id="ARBA00022525"/>
    </source>
</evidence>
<dbReference type="InterPro" id="IPR008972">
    <property type="entry name" value="Cupredoxin"/>
</dbReference>
<keyword evidence="7" id="KW-0964">Secreted</keyword>
<evidence type="ECO:0000256" key="13">
    <source>
        <dbReference type="ARBA" id="ARBA00023180"/>
    </source>
</evidence>
<keyword evidence="12" id="KW-1015">Disulfide bond</keyword>
<dbReference type="PROSITE" id="PS00080">
    <property type="entry name" value="MULTICOPPER_OXIDASE2"/>
    <property type="match status" value="1"/>
</dbReference>
<evidence type="ECO:0000256" key="10">
    <source>
        <dbReference type="ARBA" id="ARBA00023002"/>
    </source>
</evidence>
<evidence type="ECO:0000256" key="15">
    <source>
        <dbReference type="ARBA" id="ARBA00054778"/>
    </source>
</evidence>
<keyword evidence="10" id="KW-0560">Oxidoreductase</keyword>
<comment type="similarity">
    <text evidence="3">Belongs to the multicopper oxidase family.</text>
</comment>
<keyword evidence="11" id="KW-0186">Copper</keyword>
<dbReference type="GO" id="GO:0009506">
    <property type="term" value="C:plasmodesma"/>
    <property type="evidence" value="ECO:0007669"/>
    <property type="project" value="TreeGrafter"/>
</dbReference>
<dbReference type="GO" id="GO:0005507">
    <property type="term" value="F:copper ion binding"/>
    <property type="evidence" value="ECO:0007669"/>
    <property type="project" value="InterPro"/>
</dbReference>
<feature type="chain" id="PRO_5043024024" description="L-ascorbate oxidase" evidence="16">
    <location>
        <begin position="23"/>
        <end position="572"/>
    </location>
</feature>
<evidence type="ECO:0000256" key="4">
    <source>
        <dbReference type="ARBA" id="ARBA00011473"/>
    </source>
</evidence>
<feature type="domain" description="Plastocyanin-like" evidence="17">
    <location>
        <begin position="159"/>
        <end position="321"/>
    </location>
</feature>
<keyword evidence="9" id="KW-0677">Repeat</keyword>
<dbReference type="FunFam" id="2.60.40.420:FF:000060">
    <property type="entry name" value="L-ascorbate oxidase"/>
    <property type="match status" value="1"/>
</dbReference>
<evidence type="ECO:0000256" key="2">
    <source>
        <dbReference type="ARBA" id="ARBA00004613"/>
    </source>
</evidence>
<dbReference type="EC" id="1.10.3.3" evidence="5"/>
<comment type="catalytic activity">
    <reaction evidence="14">
        <text>4 L-ascorbate + O2 = 4 monodehydro-L-ascorbate radical + 2 H2O</text>
        <dbReference type="Rhea" id="RHEA:30243"/>
        <dbReference type="ChEBI" id="CHEBI:15377"/>
        <dbReference type="ChEBI" id="CHEBI:15379"/>
        <dbReference type="ChEBI" id="CHEBI:38290"/>
        <dbReference type="ChEBI" id="CHEBI:59513"/>
        <dbReference type="EC" id="1.10.3.3"/>
    </reaction>
</comment>
<dbReference type="InterPro" id="IPR034267">
    <property type="entry name" value="CuRO_3_AAO"/>
</dbReference>
<dbReference type="InterPro" id="IPR034259">
    <property type="entry name" value="CuRO_1_AAO"/>
</dbReference>
<dbReference type="InterPro" id="IPR001117">
    <property type="entry name" value="Cu-oxidase_2nd"/>
</dbReference>
<dbReference type="PROSITE" id="PS00079">
    <property type="entry name" value="MULTICOPPER_OXIDASE1"/>
    <property type="match status" value="1"/>
</dbReference>
<dbReference type="PANTHER" id="PTHR11709:SF394">
    <property type="entry name" value="FI03373P-RELATED"/>
    <property type="match status" value="1"/>
</dbReference>
<evidence type="ECO:0000256" key="16">
    <source>
        <dbReference type="SAM" id="SignalP"/>
    </source>
</evidence>
<accession>A0AAQ3KND0</accession>
<keyword evidence="16" id="KW-0732">Signal</keyword>
<dbReference type="Pfam" id="PF07731">
    <property type="entry name" value="Cu-oxidase_2"/>
    <property type="match status" value="1"/>
</dbReference>
<dbReference type="CDD" id="cd13845">
    <property type="entry name" value="CuRO_1_AAO"/>
    <property type="match status" value="1"/>
</dbReference>
<dbReference type="GO" id="GO:0009615">
    <property type="term" value="P:response to virus"/>
    <property type="evidence" value="ECO:0007669"/>
    <property type="project" value="UniProtKB-ARBA"/>
</dbReference>
<evidence type="ECO:0000256" key="8">
    <source>
        <dbReference type="ARBA" id="ARBA00022723"/>
    </source>
</evidence>
<evidence type="ECO:0000256" key="14">
    <source>
        <dbReference type="ARBA" id="ARBA00048908"/>
    </source>
</evidence>
<sequence length="572" mass="63663">MAKSLLLFFTCIASVLLQTSFAAKTRHFKWEVSYIYASPDCNERLVMAINGQFPGPTIRAKAGDTIHVELKNALHTEGVVIHWHGIRQYGTPWADGTASISQCAINPEETFVYRFEVDKAGTYFYHGHYGMQRAAGLYGSLIVDVADGEEEPFHYDADFNLLLSDWYHQSIYDQMVGLSSKPFRWIGEPQSLLINGRGQYNCSLAAHVAGGTSACNVSSKDCAAVVFQVLPNKTYRLRIASTTSLASLNLAIGNHKMTVVEADGNYVEPFTVNDMDIYSGESYSVLITTNQNPSSNYWLSIGVRGRKPNTQPALAIINYRPNSASKLPESTPPITPVWNDYAHSKSFSYKILAREGTPKPPPHAARRIAMLNTQNRIDGYIKWAINNVSLALPPTPYLGSMRYRLKNAFDASKPPESFSSDYDVMKPPTNANTTQSTNAYVIQLNSTVDIILQNANALADNVSEIHPWHLHGHDFWVLGYGDGRFGEKDVSKFNLKNPPLRNSVVIFPYGWTAIRYVADNPGVWAFHCHIEPHLHMGMGVIIAEGVEYVKRIPKEAITCGMTGKMLMNNKLP</sequence>
<dbReference type="FunFam" id="2.60.40.420:FF:000058">
    <property type="entry name" value="L-ascorbate oxidase"/>
    <property type="match status" value="1"/>
</dbReference>
<dbReference type="AlphaFoldDB" id="A0AAQ3KND0"/>
<feature type="domain" description="Plastocyanin-like" evidence="18">
    <location>
        <begin position="418"/>
        <end position="544"/>
    </location>
</feature>
<dbReference type="NCBIfam" id="TIGR03388">
    <property type="entry name" value="ascorbase"/>
    <property type="match status" value="1"/>
</dbReference>
<protein>
    <recommendedName>
        <fullName evidence="6">L-ascorbate oxidase</fullName>
        <ecNumber evidence="5">1.10.3.3</ecNumber>
    </recommendedName>
</protein>
<comment type="subcellular location">
    <subcellularLocation>
        <location evidence="2">Secreted</location>
    </subcellularLocation>
</comment>
<organism evidence="20 21">
    <name type="scientific">Canna indica</name>
    <name type="common">Indian-shot</name>
    <dbReference type="NCBI Taxonomy" id="4628"/>
    <lineage>
        <taxon>Eukaryota</taxon>
        <taxon>Viridiplantae</taxon>
        <taxon>Streptophyta</taxon>
        <taxon>Embryophyta</taxon>
        <taxon>Tracheophyta</taxon>
        <taxon>Spermatophyta</taxon>
        <taxon>Magnoliopsida</taxon>
        <taxon>Liliopsida</taxon>
        <taxon>Zingiberales</taxon>
        <taxon>Cannaceae</taxon>
        <taxon>Canna</taxon>
    </lineage>
</organism>
<evidence type="ECO:0000256" key="5">
    <source>
        <dbReference type="ARBA" id="ARBA00012301"/>
    </source>
</evidence>
<evidence type="ECO:0000256" key="12">
    <source>
        <dbReference type="ARBA" id="ARBA00023157"/>
    </source>
</evidence>
<dbReference type="GO" id="GO:0005576">
    <property type="term" value="C:extracellular region"/>
    <property type="evidence" value="ECO:0007669"/>
    <property type="project" value="UniProtKB-SubCell"/>
</dbReference>
<comment type="function">
    <text evidence="15">May be involved in a redox system involving ascorbic acid.</text>
</comment>
<dbReference type="InterPro" id="IPR011707">
    <property type="entry name" value="Cu-oxidase-like_N"/>
</dbReference>
<dbReference type="GO" id="GO:0008447">
    <property type="term" value="F:L-ascorbate oxidase activity"/>
    <property type="evidence" value="ECO:0007669"/>
    <property type="project" value="UniProtKB-EC"/>
</dbReference>